<feature type="transmembrane region" description="Helical" evidence="8">
    <location>
        <begin position="363"/>
        <end position="383"/>
    </location>
</feature>
<evidence type="ECO:0000256" key="3">
    <source>
        <dbReference type="ARBA" id="ARBA00022676"/>
    </source>
</evidence>
<comment type="caution">
    <text evidence="10">The sequence shown here is derived from an EMBL/GenBank/DDBJ whole genome shotgun (WGS) entry which is preliminary data.</text>
</comment>
<dbReference type="PANTHER" id="PTHR33908">
    <property type="entry name" value="MANNOSYLTRANSFERASE YKCB-RELATED"/>
    <property type="match status" value="1"/>
</dbReference>
<keyword evidence="3" id="KW-0328">Glycosyltransferase</keyword>
<keyword evidence="6 8" id="KW-1133">Transmembrane helix</keyword>
<evidence type="ECO:0000256" key="1">
    <source>
        <dbReference type="ARBA" id="ARBA00004651"/>
    </source>
</evidence>
<dbReference type="PANTHER" id="PTHR33908:SF11">
    <property type="entry name" value="MEMBRANE PROTEIN"/>
    <property type="match status" value="1"/>
</dbReference>
<protein>
    <recommendedName>
        <fullName evidence="9">Glycosyltransferase RgtA/B/C/D-like domain-containing protein</fullName>
    </recommendedName>
</protein>
<dbReference type="Pfam" id="PF13231">
    <property type="entry name" value="PMT_2"/>
    <property type="match status" value="1"/>
</dbReference>
<keyword evidence="7 8" id="KW-0472">Membrane</keyword>
<dbReference type="AlphaFoldDB" id="A0A1F7H3B0"/>
<feature type="transmembrane region" description="Helical" evidence="8">
    <location>
        <begin position="219"/>
        <end position="240"/>
    </location>
</feature>
<feature type="transmembrane region" description="Helical" evidence="8">
    <location>
        <begin position="313"/>
        <end position="333"/>
    </location>
</feature>
<sequence>MTNRTKLLSKKNVLLFILLSISAFLNIYGFGWDGGHYLHPDERLYVNASNIQLPKNLGEFLSPSSPLNPHMFYYGPLPLYLYKLTSILTPFINNFLFSGRILSAMIMVCAALVIFHTAKLLFDEKIGFIALFIFIFSPGIIQHAHFITTEAILTFFLSLIVYICCLIIKKNRFKLFPLVGLILGLAAASKITAASFFMIPLTTFVFLLITTGKKLRLTLYFIFLLVIFIFSSTILAPYQIIDFSRFNEEQRYMQSVVLGLNKPPFVIIYEGTIPYLYQLFRIFPLTFGFVSLPLAVLGFLMLARKLYRPPRSFLLIVLLIFPLAYFAWSGAWFNKFSRYYILLIPFLSLFAAYSLMKFKKNVKIFFLFLIATNGIVYFTNLYLKPNTRVAASSWIYGRVSEKSTIAGEHWDDSLPLPILDEGKDQYYLPEQYNLVSLQVYDQPDDEKKIDLLASQLSQSDYFIISSRRVFYSILRNSKSYPYTSLMYKKLFSGQLGFRLEKQFTNYPFFISDDWADESFQSYDHPPVYIFKNEARFPAEKISFLIKS</sequence>
<feature type="transmembrane region" description="Helical" evidence="8">
    <location>
        <begin position="175"/>
        <end position="199"/>
    </location>
</feature>
<evidence type="ECO:0000259" key="9">
    <source>
        <dbReference type="Pfam" id="PF13231"/>
    </source>
</evidence>
<reference evidence="10 11" key="1">
    <citation type="journal article" date="2016" name="Nat. Commun.">
        <title>Thousands of microbial genomes shed light on interconnected biogeochemical processes in an aquifer system.</title>
        <authorList>
            <person name="Anantharaman K."/>
            <person name="Brown C.T."/>
            <person name="Hug L.A."/>
            <person name="Sharon I."/>
            <person name="Castelle C.J."/>
            <person name="Probst A.J."/>
            <person name="Thomas B.C."/>
            <person name="Singh A."/>
            <person name="Wilkins M.J."/>
            <person name="Karaoz U."/>
            <person name="Brodie E.L."/>
            <person name="Williams K.H."/>
            <person name="Hubbard S.S."/>
            <person name="Banfield J.F."/>
        </authorList>
    </citation>
    <scope>NUCLEOTIDE SEQUENCE [LARGE SCALE GENOMIC DNA]</scope>
</reference>
<feature type="transmembrane region" description="Helical" evidence="8">
    <location>
        <begin position="151"/>
        <end position="168"/>
    </location>
</feature>
<feature type="domain" description="Glycosyltransferase RgtA/B/C/D-like" evidence="9">
    <location>
        <begin position="85"/>
        <end position="233"/>
    </location>
</feature>
<dbReference type="InterPro" id="IPR038731">
    <property type="entry name" value="RgtA/B/C-like"/>
</dbReference>
<feature type="transmembrane region" description="Helical" evidence="8">
    <location>
        <begin position="126"/>
        <end position="145"/>
    </location>
</feature>
<keyword evidence="2" id="KW-1003">Cell membrane</keyword>
<feature type="transmembrane region" description="Helical" evidence="8">
    <location>
        <begin position="275"/>
        <end position="301"/>
    </location>
</feature>
<evidence type="ECO:0000256" key="6">
    <source>
        <dbReference type="ARBA" id="ARBA00022989"/>
    </source>
</evidence>
<dbReference type="InterPro" id="IPR050297">
    <property type="entry name" value="LipidA_mod_glycosyltrf_83"/>
</dbReference>
<dbReference type="GO" id="GO:0009103">
    <property type="term" value="P:lipopolysaccharide biosynthetic process"/>
    <property type="evidence" value="ECO:0007669"/>
    <property type="project" value="UniProtKB-ARBA"/>
</dbReference>
<evidence type="ECO:0000313" key="11">
    <source>
        <dbReference type="Proteomes" id="UP000178597"/>
    </source>
</evidence>
<keyword evidence="5 8" id="KW-0812">Transmembrane</keyword>
<dbReference type="GO" id="GO:0016763">
    <property type="term" value="F:pentosyltransferase activity"/>
    <property type="evidence" value="ECO:0007669"/>
    <property type="project" value="TreeGrafter"/>
</dbReference>
<evidence type="ECO:0000313" key="10">
    <source>
        <dbReference type="EMBL" id="OGK25366.1"/>
    </source>
</evidence>
<proteinExistence type="predicted"/>
<accession>A0A1F7H3B0</accession>
<comment type="subcellular location">
    <subcellularLocation>
        <location evidence="1">Cell membrane</location>
        <topology evidence="1">Multi-pass membrane protein</topology>
    </subcellularLocation>
</comment>
<organism evidence="10 11">
    <name type="scientific">Candidatus Roizmanbacteria bacterium RIFCSPHIGHO2_02_FULL_39_9</name>
    <dbReference type="NCBI Taxonomy" id="1802040"/>
    <lineage>
        <taxon>Bacteria</taxon>
        <taxon>Candidatus Roizmaniibacteriota</taxon>
    </lineage>
</organism>
<feature type="transmembrane region" description="Helical" evidence="8">
    <location>
        <begin position="12"/>
        <end position="31"/>
    </location>
</feature>
<keyword evidence="4" id="KW-0808">Transferase</keyword>
<feature type="transmembrane region" description="Helical" evidence="8">
    <location>
        <begin position="91"/>
        <end position="114"/>
    </location>
</feature>
<evidence type="ECO:0000256" key="7">
    <source>
        <dbReference type="ARBA" id="ARBA00023136"/>
    </source>
</evidence>
<dbReference type="STRING" id="1802040.A3C28_01275"/>
<evidence type="ECO:0000256" key="5">
    <source>
        <dbReference type="ARBA" id="ARBA00022692"/>
    </source>
</evidence>
<dbReference type="Proteomes" id="UP000178597">
    <property type="component" value="Unassembled WGS sequence"/>
</dbReference>
<evidence type="ECO:0000256" key="2">
    <source>
        <dbReference type="ARBA" id="ARBA00022475"/>
    </source>
</evidence>
<evidence type="ECO:0000256" key="4">
    <source>
        <dbReference type="ARBA" id="ARBA00022679"/>
    </source>
</evidence>
<name>A0A1F7H3B0_9BACT</name>
<gene>
    <name evidence="10" type="ORF">A3C28_01275</name>
</gene>
<feature type="transmembrane region" description="Helical" evidence="8">
    <location>
        <begin position="339"/>
        <end position="356"/>
    </location>
</feature>
<dbReference type="GO" id="GO:0005886">
    <property type="term" value="C:plasma membrane"/>
    <property type="evidence" value="ECO:0007669"/>
    <property type="project" value="UniProtKB-SubCell"/>
</dbReference>
<dbReference type="EMBL" id="MFZP01000068">
    <property type="protein sequence ID" value="OGK25366.1"/>
    <property type="molecule type" value="Genomic_DNA"/>
</dbReference>
<evidence type="ECO:0000256" key="8">
    <source>
        <dbReference type="SAM" id="Phobius"/>
    </source>
</evidence>